<protein>
    <submittedName>
        <fullName evidence="2">Uncharacterized protein</fullName>
    </submittedName>
</protein>
<dbReference type="EMBL" id="ML120421">
    <property type="protein sequence ID" value="RPA95810.1"/>
    <property type="molecule type" value="Genomic_DNA"/>
</dbReference>
<dbReference type="Proteomes" id="UP000276215">
    <property type="component" value="Unassembled WGS sequence"/>
</dbReference>
<evidence type="ECO:0000256" key="1">
    <source>
        <dbReference type="SAM" id="MobiDB-lite"/>
    </source>
</evidence>
<dbReference type="AlphaFoldDB" id="A0A3N4JHD8"/>
<organism evidence="2 3">
    <name type="scientific">Choiromyces venosus 120613-1</name>
    <dbReference type="NCBI Taxonomy" id="1336337"/>
    <lineage>
        <taxon>Eukaryota</taxon>
        <taxon>Fungi</taxon>
        <taxon>Dikarya</taxon>
        <taxon>Ascomycota</taxon>
        <taxon>Pezizomycotina</taxon>
        <taxon>Pezizomycetes</taxon>
        <taxon>Pezizales</taxon>
        <taxon>Tuberaceae</taxon>
        <taxon>Choiromyces</taxon>
    </lineage>
</organism>
<accession>A0A3N4JHD8</accession>
<evidence type="ECO:0000313" key="2">
    <source>
        <dbReference type="EMBL" id="RPA95810.1"/>
    </source>
</evidence>
<reference evidence="2 3" key="1">
    <citation type="journal article" date="2018" name="Nat. Ecol. Evol.">
        <title>Pezizomycetes genomes reveal the molecular basis of ectomycorrhizal truffle lifestyle.</title>
        <authorList>
            <person name="Murat C."/>
            <person name="Payen T."/>
            <person name="Noel B."/>
            <person name="Kuo A."/>
            <person name="Morin E."/>
            <person name="Chen J."/>
            <person name="Kohler A."/>
            <person name="Krizsan K."/>
            <person name="Balestrini R."/>
            <person name="Da Silva C."/>
            <person name="Montanini B."/>
            <person name="Hainaut M."/>
            <person name="Levati E."/>
            <person name="Barry K.W."/>
            <person name="Belfiori B."/>
            <person name="Cichocki N."/>
            <person name="Clum A."/>
            <person name="Dockter R.B."/>
            <person name="Fauchery L."/>
            <person name="Guy J."/>
            <person name="Iotti M."/>
            <person name="Le Tacon F."/>
            <person name="Lindquist E.A."/>
            <person name="Lipzen A."/>
            <person name="Malagnac F."/>
            <person name="Mello A."/>
            <person name="Molinier V."/>
            <person name="Miyauchi S."/>
            <person name="Poulain J."/>
            <person name="Riccioni C."/>
            <person name="Rubini A."/>
            <person name="Sitrit Y."/>
            <person name="Splivallo R."/>
            <person name="Traeger S."/>
            <person name="Wang M."/>
            <person name="Zifcakova L."/>
            <person name="Wipf D."/>
            <person name="Zambonelli A."/>
            <person name="Paolocci F."/>
            <person name="Nowrousian M."/>
            <person name="Ottonello S."/>
            <person name="Baldrian P."/>
            <person name="Spatafora J.W."/>
            <person name="Henrissat B."/>
            <person name="Nagy L.G."/>
            <person name="Aury J.M."/>
            <person name="Wincker P."/>
            <person name="Grigoriev I.V."/>
            <person name="Bonfante P."/>
            <person name="Martin F.M."/>
        </authorList>
    </citation>
    <scope>NUCLEOTIDE SEQUENCE [LARGE SCALE GENOMIC DNA]</scope>
    <source>
        <strain evidence="2 3">120613-1</strain>
    </source>
</reference>
<evidence type="ECO:0000313" key="3">
    <source>
        <dbReference type="Proteomes" id="UP000276215"/>
    </source>
</evidence>
<feature type="region of interest" description="Disordered" evidence="1">
    <location>
        <begin position="1"/>
        <end position="34"/>
    </location>
</feature>
<proteinExistence type="predicted"/>
<name>A0A3N4JHD8_9PEZI</name>
<gene>
    <name evidence="2" type="ORF">L873DRAFT_1812358</name>
</gene>
<keyword evidence="3" id="KW-1185">Reference proteome</keyword>
<sequence length="60" mass="6476">MTTRCGRASPSRSQPFPKSAAAPLDRRGAKAYHTWSPQQAGDIRFHALQPGRFPQASAPG</sequence>